<gene>
    <name evidence="6" type="ORF">Syun_004365</name>
</gene>
<evidence type="ECO:0000256" key="2">
    <source>
        <dbReference type="ARBA" id="ARBA00022630"/>
    </source>
</evidence>
<sequence length="295" mass="32940">MMERRTKRWIHGVYGVALVSPLVLEENGAFQFKTHLTNQLRFSGLPKLPDFPINQGPEIFNGVVVHSMDYSAMEDASAAELINGKRVVVVGNQKSGLDIAVECASANGMSFCPKELERWVSSLRQLSHRSVAGSVMIVASLGGLQQLLELDLQEAKWLEELLTSKNLNSKFLEKTITKAFPFVLNNILVFQVFVLVWVQSGLCGFVECQPPKVVNIDAVFSFDSVIGRSSKTAIEAAFYDIDSDPSILKGIRLNTIIKNSKCCVFNGAVEGVLKIRNRSFFRLFLLFRVQHIEKR</sequence>
<dbReference type="GO" id="GO:0050660">
    <property type="term" value="F:flavin adenine dinucleotide binding"/>
    <property type="evidence" value="ECO:0007669"/>
    <property type="project" value="InterPro"/>
</dbReference>
<dbReference type="InterPro" id="IPR050346">
    <property type="entry name" value="FMO-like"/>
</dbReference>
<reference evidence="6 7" key="1">
    <citation type="submission" date="2024-01" db="EMBL/GenBank/DDBJ databases">
        <title>Genome assemblies of Stephania.</title>
        <authorList>
            <person name="Yang L."/>
        </authorList>
    </citation>
    <scope>NUCLEOTIDE SEQUENCE [LARGE SCALE GENOMIC DNA]</scope>
    <source>
        <strain evidence="6">YNDBR</strain>
        <tissue evidence="6">Leaf</tissue>
    </source>
</reference>
<keyword evidence="3 5" id="KW-0274">FAD</keyword>
<dbReference type="SUPFAM" id="SSF51905">
    <property type="entry name" value="FAD/NAD(P)-binding domain"/>
    <property type="match status" value="1"/>
</dbReference>
<keyword evidence="5" id="KW-0503">Monooxygenase</keyword>
<comment type="cofactor">
    <cofactor evidence="5">
        <name>FAD</name>
        <dbReference type="ChEBI" id="CHEBI:57692"/>
    </cofactor>
</comment>
<dbReference type="Pfam" id="PF00743">
    <property type="entry name" value="FMO-like"/>
    <property type="match status" value="1"/>
</dbReference>
<dbReference type="PANTHER" id="PTHR23023">
    <property type="entry name" value="DIMETHYLANILINE MONOOXYGENASE"/>
    <property type="match status" value="1"/>
</dbReference>
<dbReference type="Proteomes" id="UP001420932">
    <property type="component" value="Unassembled WGS sequence"/>
</dbReference>
<accession>A0AAP0Q149</accession>
<dbReference type="GO" id="GO:0050661">
    <property type="term" value="F:NADP binding"/>
    <property type="evidence" value="ECO:0007669"/>
    <property type="project" value="InterPro"/>
</dbReference>
<keyword evidence="7" id="KW-1185">Reference proteome</keyword>
<evidence type="ECO:0000313" key="6">
    <source>
        <dbReference type="EMBL" id="KAK9163463.1"/>
    </source>
</evidence>
<dbReference type="GO" id="GO:0004499">
    <property type="term" value="F:N,N-dimethylaniline monooxygenase activity"/>
    <property type="evidence" value="ECO:0007669"/>
    <property type="project" value="InterPro"/>
</dbReference>
<protein>
    <recommendedName>
        <fullName evidence="5">Flavin-containing monooxygenase</fullName>
        <ecNumber evidence="5">1.-.-.-</ecNumber>
    </recommendedName>
</protein>
<organism evidence="6 7">
    <name type="scientific">Stephania yunnanensis</name>
    <dbReference type="NCBI Taxonomy" id="152371"/>
    <lineage>
        <taxon>Eukaryota</taxon>
        <taxon>Viridiplantae</taxon>
        <taxon>Streptophyta</taxon>
        <taxon>Embryophyta</taxon>
        <taxon>Tracheophyta</taxon>
        <taxon>Spermatophyta</taxon>
        <taxon>Magnoliopsida</taxon>
        <taxon>Ranunculales</taxon>
        <taxon>Menispermaceae</taxon>
        <taxon>Menispermoideae</taxon>
        <taxon>Cissampelideae</taxon>
        <taxon>Stephania</taxon>
    </lineage>
</organism>
<keyword evidence="2 5" id="KW-0285">Flavoprotein</keyword>
<dbReference type="EC" id="1.-.-.-" evidence="5"/>
<evidence type="ECO:0000256" key="3">
    <source>
        <dbReference type="ARBA" id="ARBA00022827"/>
    </source>
</evidence>
<comment type="similarity">
    <text evidence="1 5">Belongs to the FMO family.</text>
</comment>
<proteinExistence type="inferred from homology"/>
<dbReference type="Gene3D" id="3.50.50.60">
    <property type="entry name" value="FAD/NAD(P)-binding domain"/>
    <property type="match status" value="1"/>
</dbReference>
<evidence type="ECO:0000313" key="7">
    <source>
        <dbReference type="Proteomes" id="UP001420932"/>
    </source>
</evidence>
<name>A0AAP0Q149_9MAGN</name>
<keyword evidence="4 5" id="KW-0560">Oxidoreductase</keyword>
<dbReference type="InterPro" id="IPR020946">
    <property type="entry name" value="Flavin_mOase-like"/>
</dbReference>
<evidence type="ECO:0000256" key="4">
    <source>
        <dbReference type="ARBA" id="ARBA00023002"/>
    </source>
</evidence>
<dbReference type="AlphaFoldDB" id="A0AAP0Q149"/>
<evidence type="ECO:0000256" key="1">
    <source>
        <dbReference type="ARBA" id="ARBA00009183"/>
    </source>
</evidence>
<dbReference type="InterPro" id="IPR036188">
    <property type="entry name" value="FAD/NAD-bd_sf"/>
</dbReference>
<evidence type="ECO:0000256" key="5">
    <source>
        <dbReference type="RuleBase" id="RU361177"/>
    </source>
</evidence>
<comment type="caution">
    <text evidence="6">The sequence shown here is derived from an EMBL/GenBank/DDBJ whole genome shotgun (WGS) entry which is preliminary data.</text>
</comment>
<dbReference type="EMBL" id="JBBNAF010000002">
    <property type="protein sequence ID" value="KAK9163463.1"/>
    <property type="molecule type" value="Genomic_DNA"/>
</dbReference>